<proteinExistence type="predicted"/>
<evidence type="ECO:0000313" key="1">
    <source>
        <dbReference type="EMBL" id="KAI3767661.1"/>
    </source>
</evidence>
<gene>
    <name evidence="1" type="ORF">L2E82_17977</name>
</gene>
<dbReference type="Proteomes" id="UP001055811">
    <property type="component" value="Linkage Group LG03"/>
</dbReference>
<evidence type="ECO:0000313" key="2">
    <source>
        <dbReference type="Proteomes" id="UP001055811"/>
    </source>
</evidence>
<reference evidence="1 2" key="2">
    <citation type="journal article" date="2022" name="Mol. Ecol. Resour.">
        <title>The genomes of chicory, endive, great burdock and yacon provide insights into Asteraceae paleo-polyploidization history and plant inulin production.</title>
        <authorList>
            <person name="Fan W."/>
            <person name="Wang S."/>
            <person name="Wang H."/>
            <person name="Wang A."/>
            <person name="Jiang F."/>
            <person name="Liu H."/>
            <person name="Zhao H."/>
            <person name="Xu D."/>
            <person name="Zhang Y."/>
        </authorList>
    </citation>
    <scope>NUCLEOTIDE SEQUENCE [LARGE SCALE GENOMIC DNA]</scope>
    <source>
        <strain evidence="2">cv. Punajuju</strain>
        <tissue evidence="1">Leaves</tissue>
    </source>
</reference>
<sequence>MAALAVLREEVPEKRSDAKGLLYVFPCLAVADKIFAVAGGDQVVRWQYDLCPSPHPYWRRPAGWCAHDLCQTWAPRVGRRAWRQVQFTLVVPANTSLVSWSVVLQERLRQSETSVGWKGLPGGELPAVGEFGIPK</sequence>
<protein>
    <submittedName>
        <fullName evidence="1">Uncharacterized protein</fullName>
    </submittedName>
</protein>
<accession>A0ACB9F9M1</accession>
<organism evidence="1 2">
    <name type="scientific">Cichorium intybus</name>
    <name type="common">Chicory</name>
    <dbReference type="NCBI Taxonomy" id="13427"/>
    <lineage>
        <taxon>Eukaryota</taxon>
        <taxon>Viridiplantae</taxon>
        <taxon>Streptophyta</taxon>
        <taxon>Embryophyta</taxon>
        <taxon>Tracheophyta</taxon>
        <taxon>Spermatophyta</taxon>
        <taxon>Magnoliopsida</taxon>
        <taxon>eudicotyledons</taxon>
        <taxon>Gunneridae</taxon>
        <taxon>Pentapetalae</taxon>
        <taxon>asterids</taxon>
        <taxon>campanulids</taxon>
        <taxon>Asterales</taxon>
        <taxon>Asteraceae</taxon>
        <taxon>Cichorioideae</taxon>
        <taxon>Cichorieae</taxon>
        <taxon>Cichoriinae</taxon>
        <taxon>Cichorium</taxon>
    </lineage>
</organism>
<comment type="caution">
    <text evidence="1">The sequence shown here is derived from an EMBL/GenBank/DDBJ whole genome shotgun (WGS) entry which is preliminary data.</text>
</comment>
<reference evidence="2" key="1">
    <citation type="journal article" date="2022" name="Mol. Ecol. Resour.">
        <title>The genomes of chicory, endive, great burdock and yacon provide insights into Asteraceae palaeo-polyploidization history and plant inulin production.</title>
        <authorList>
            <person name="Fan W."/>
            <person name="Wang S."/>
            <person name="Wang H."/>
            <person name="Wang A."/>
            <person name="Jiang F."/>
            <person name="Liu H."/>
            <person name="Zhao H."/>
            <person name="Xu D."/>
            <person name="Zhang Y."/>
        </authorList>
    </citation>
    <scope>NUCLEOTIDE SEQUENCE [LARGE SCALE GENOMIC DNA]</scope>
    <source>
        <strain evidence="2">cv. Punajuju</strain>
    </source>
</reference>
<keyword evidence="2" id="KW-1185">Reference proteome</keyword>
<name>A0ACB9F9M1_CICIN</name>
<dbReference type="EMBL" id="CM042011">
    <property type="protein sequence ID" value="KAI3767661.1"/>
    <property type="molecule type" value="Genomic_DNA"/>
</dbReference>